<evidence type="ECO:0000313" key="6">
    <source>
        <dbReference type="EMBL" id="UUX35065.1"/>
    </source>
</evidence>
<evidence type="ECO:0000256" key="1">
    <source>
        <dbReference type="ARBA" id="ARBA00023015"/>
    </source>
</evidence>
<dbReference type="InterPro" id="IPR013199">
    <property type="entry name" value="HTH_Mga_DNA-bd_dom"/>
</dbReference>
<name>A0ABY5P8Z6_9LACT</name>
<reference evidence="6 7" key="1">
    <citation type="submission" date="2022-08" db="EMBL/GenBank/DDBJ databases">
        <title>Aerococcaceae sp. nov isolated from spoiled eye mask.</title>
        <authorList>
            <person name="Zhou G."/>
            <person name="Xie X.-B."/>
            <person name="Shi Q.-S."/>
            <person name="Wang Y.-S."/>
            <person name="Wen X."/>
            <person name="Peng H."/>
            <person name="Yang X.-J."/>
            <person name="Tao H.-B."/>
            <person name="Huang X.-M."/>
        </authorList>
    </citation>
    <scope>NUCLEOTIDE SEQUENCE [LARGE SCALE GENOMIC DNA]</scope>
    <source>
        <strain evidence="7">DM20194951</strain>
    </source>
</reference>
<proteinExistence type="predicted"/>
<dbReference type="Gene3D" id="1.10.10.10">
    <property type="entry name" value="Winged helix-like DNA-binding domain superfamily/Winged helix DNA-binding domain"/>
    <property type="match status" value="1"/>
</dbReference>
<evidence type="ECO:0000259" key="3">
    <source>
        <dbReference type="Pfam" id="PF05043"/>
    </source>
</evidence>
<evidence type="ECO:0000259" key="4">
    <source>
        <dbReference type="Pfam" id="PF08270"/>
    </source>
</evidence>
<dbReference type="Proteomes" id="UP001315967">
    <property type="component" value="Chromosome"/>
</dbReference>
<evidence type="ECO:0000313" key="7">
    <source>
        <dbReference type="Proteomes" id="UP001315967"/>
    </source>
</evidence>
<dbReference type="Pfam" id="PF05043">
    <property type="entry name" value="Mga"/>
    <property type="match status" value="1"/>
</dbReference>
<gene>
    <name evidence="6" type="ORF">NRE15_05330</name>
</gene>
<accession>A0ABY5P8Z6</accession>
<dbReference type="InterPro" id="IPR036388">
    <property type="entry name" value="WH-like_DNA-bd_sf"/>
</dbReference>
<protein>
    <submittedName>
        <fullName evidence="6">Helix-turn-helix domain-containing protein</fullName>
    </submittedName>
</protein>
<sequence length="496" mass="58867">MRQIMSRTNVRRMDLIQFLYDENDWVTLDSIVQAVGCSEKTFLKDIAELEAIFPTIKINNIQKLYRLELENDSDIQQIMKYFLAEIPMLKMVEDMLYKPINHLNEVAEATNSSEPTMYRLLAEFNQFLRKQYNIEIKGRPYYFEGNEVDIRFFYYQYFTERYCIMEWPFPTIDEKPFEELILYFTKSNNLPMKFASFRSMKLMTAVNLLRGLAGHNIENIDDSIREYYDQKQKNPKFLQQAEYFQTTFGKPLDYDQIFDLFVNFNHTNHYFNYAELVEASQTDAKVKALLSDIEAMVSHLKKTFGLELTNPEAYIFTLYNTVLIDRQNTTSSFLLVDRIGNFCHKLKKKYPDFYQEVEQAAIYLVKHYNSKCTTTLQNYLIYIIFNHWDQLVVQLNEIEPKIYILVISDLDDFHVKAICDLANYYTSQNVIVEAFQDLTIDINNLEQSKYHIIATNVHIEQIKNKQIIFYDDLITNEVIIKVQKALFDVRANLKNS</sequence>
<dbReference type="Pfam" id="PF08280">
    <property type="entry name" value="HTH_Mga"/>
    <property type="match status" value="1"/>
</dbReference>
<dbReference type="PANTHER" id="PTHR30185">
    <property type="entry name" value="CRYPTIC BETA-GLUCOSIDE BGL OPERON ANTITERMINATOR"/>
    <property type="match status" value="1"/>
</dbReference>
<feature type="domain" description="Mga helix-turn-helix" evidence="3">
    <location>
        <begin position="72"/>
        <end position="158"/>
    </location>
</feature>
<dbReference type="InterPro" id="IPR013236">
    <property type="entry name" value="Mga_PRD_dom"/>
</dbReference>
<feature type="domain" description="M protein trans-acting positive regulator (MGA) PRD" evidence="4">
    <location>
        <begin position="174"/>
        <end position="391"/>
    </location>
</feature>
<feature type="domain" description="M protein trans-acting positive regulator (MGA) HTH" evidence="5">
    <location>
        <begin position="13"/>
        <end position="58"/>
    </location>
</feature>
<dbReference type="InterPro" id="IPR050661">
    <property type="entry name" value="BglG_antiterminators"/>
</dbReference>
<keyword evidence="1" id="KW-0805">Transcription regulation</keyword>
<keyword evidence="2" id="KW-0804">Transcription</keyword>
<evidence type="ECO:0000256" key="2">
    <source>
        <dbReference type="ARBA" id="ARBA00023163"/>
    </source>
</evidence>
<keyword evidence="7" id="KW-1185">Reference proteome</keyword>
<dbReference type="PANTHER" id="PTHR30185:SF18">
    <property type="entry name" value="TRANSCRIPTIONAL REGULATOR MTLR"/>
    <property type="match status" value="1"/>
</dbReference>
<evidence type="ECO:0000259" key="5">
    <source>
        <dbReference type="Pfam" id="PF08280"/>
    </source>
</evidence>
<dbReference type="EMBL" id="CP102453">
    <property type="protein sequence ID" value="UUX35065.1"/>
    <property type="molecule type" value="Genomic_DNA"/>
</dbReference>
<dbReference type="Pfam" id="PF08270">
    <property type="entry name" value="PRD_Mga"/>
    <property type="match status" value="1"/>
</dbReference>
<dbReference type="RefSeq" id="WP_313794558.1">
    <property type="nucleotide sequence ID" value="NZ_CP102453.1"/>
</dbReference>
<organism evidence="6 7">
    <name type="scientific">Fundicoccus culcitae</name>
    <dbReference type="NCBI Taxonomy" id="2969821"/>
    <lineage>
        <taxon>Bacteria</taxon>
        <taxon>Bacillati</taxon>
        <taxon>Bacillota</taxon>
        <taxon>Bacilli</taxon>
        <taxon>Lactobacillales</taxon>
        <taxon>Aerococcaceae</taxon>
        <taxon>Fundicoccus</taxon>
    </lineage>
</organism>
<dbReference type="InterPro" id="IPR007737">
    <property type="entry name" value="Mga_HTH"/>
</dbReference>